<accession>Q46W77</accession>
<dbReference type="HOGENOM" id="CLU_2540134_0_0_4"/>
<proteinExistence type="predicted"/>
<organism evidence="1">
    <name type="scientific">Cupriavidus pinatubonensis (strain JMP 134 / LMG 1197)</name>
    <name type="common">Cupriavidus necator (strain JMP 134)</name>
    <dbReference type="NCBI Taxonomy" id="264198"/>
    <lineage>
        <taxon>Bacteria</taxon>
        <taxon>Pseudomonadati</taxon>
        <taxon>Pseudomonadota</taxon>
        <taxon>Betaproteobacteria</taxon>
        <taxon>Burkholderiales</taxon>
        <taxon>Burkholderiaceae</taxon>
        <taxon>Cupriavidus</taxon>
    </lineage>
</organism>
<dbReference type="AlphaFoldDB" id="Q46W77"/>
<name>Q46W77_CUPPJ</name>
<evidence type="ECO:0000313" key="1">
    <source>
        <dbReference type="EMBL" id="AAZ62607.1"/>
    </source>
</evidence>
<dbReference type="KEGG" id="reu:Reut_A3248"/>
<dbReference type="EMBL" id="CP000090">
    <property type="protein sequence ID" value="AAZ62607.1"/>
    <property type="molecule type" value="Genomic_DNA"/>
</dbReference>
<reference evidence="1" key="1">
    <citation type="submission" date="2005-08" db="EMBL/GenBank/DDBJ databases">
        <title>Complete sequence of Chromosome1 of Ralstonia eutropha JMP134.</title>
        <authorList>
            <person name="Copeland A."/>
            <person name="Lucas S."/>
            <person name="Lapidus A."/>
            <person name="Barry K."/>
            <person name="Detter J.C."/>
            <person name="Glavina T."/>
            <person name="Hammon N."/>
            <person name="Israni S."/>
            <person name="Pitluck S."/>
            <person name="Goltsman E."/>
            <person name="Martinez M."/>
            <person name="Schmutz J."/>
            <person name="Larimer F."/>
            <person name="Land M."/>
            <person name="Lykidis A."/>
            <person name="Richardson P."/>
        </authorList>
    </citation>
    <scope>NUCLEOTIDE SEQUENCE</scope>
    <source>
        <strain evidence="1">JMP134</strain>
    </source>
</reference>
<sequence>MGVANGVRGVRMAIRSLASHSTSQLRRLIGQMQAEVDALEQLSAPDPDAQSRLGYATARLRDGIEAVEDALQSLRALQQVRPSAMKARRGQKVA</sequence>
<protein>
    <submittedName>
        <fullName evidence="1">Uncharacterized protein</fullName>
    </submittedName>
</protein>
<gene>
    <name evidence="1" type="ordered locus">Reut_A3248</name>
</gene>